<dbReference type="OrthoDB" id="9810250at2"/>
<protein>
    <submittedName>
        <fullName evidence="4">TetR family transcriptional regulator</fullName>
    </submittedName>
</protein>
<dbReference type="PROSITE" id="PS50977">
    <property type="entry name" value="HTH_TETR_2"/>
    <property type="match status" value="1"/>
</dbReference>
<name>A0A1Z5II73_9LACO</name>
<dbReference type="Pfam" id="PF14278">
    <property type="entry name" value="TetR_C_8"/>
    <property type="match status" value="1"/>
</dbReference>
<gene>
    <name evidence="4" type="ORF">IWT126_01364</name>
</gene>
<dbReference type="Proteomes" id="UP000198402">
    <property type="component" value="Unassembled WGS sequence"/>
</dbReference>
<evidence type="ECO:0000259" key="3">
    <source>
        <dbReference type="PROSITE" id="PS50977"/>
    </source>
</evidence>
<proteinExistence type="predicted"/>
<keyword evidence="5" id="KW-1185">Reference proteome</keyword>
<dbReference type="InterPro" id="IPR009057">
    <property type="entry name" value="Homeodomain-like_sf"/>
</dbReference>
<dbReference type="InterPro" id="IPR001647">
    <property type="entry name" value="HTH_TetR"/>
</dbReference>
<evidence type="ECO:0000313" key="5">
    <source>
        <dbReference type="Proteomes" id="UP000198402"/>
    </source>
</evidence>
<dbReference type="SUPFAM" id="SSF46689">
    <property type="entry name" value="Homeodomain-like"/>
    <property type="match status" value="1"/>
</dbReference>
<keyword evidence="1 2" id="KW-0238">DNA-binding</keyword>
<evidence type="ECO:0000256" key="1">
    <source>
        <dbReference type="ARBA" id="ARBA00023125"/>
    </source>
</evidence>
<feature type="DNA-binding region" description="H-T-H motif" evidence="2">
    <location>
        <begin position="31"/>
        <end position="50"/>
    </location>
</feature>
<accession>A0A1Z5II73</accession>
<dbReference type="Gene3D" id="1.10.357.10">
    <property type="entry name" value="Tetracycline Repressor, domain 2"/>
    <property type="match status" value="1"/>
</dbReference>
<dbReference type="InterPro" id="IPR039532">
    <property type="entry name" value="TetR_C_Firmicutes"/>
</dbReference>
<comment type="caution">
    <text evidence="4">The sequence shown here is derived from an EMBL/GenBank/DDBJ whole genome shotgun (WGS) entry which is preliminary data.</text>
</comment>
<reference evidence="4 5" key="1">
    <citation type="submission" date="2015-11" db="EMBL/GenBank/DDBJ databases">
        <title>Draft genome sequences of new species of the genus Lactobacillus isolated from orchardgrass silage.</title>
        <authorList>
            <person name="Tohno M."/>
            <person name="Tanizawa Y."/>
            <person name="Arita M."/>
        </authorList>
    </citation>
    <scope>NUCLEOTIDE SEQUENCE [LARGE SCALE GENOMIC DNA]</scope>
    <source>
        <strain evidence="4 5">IWT126</strain>
    </source>
</reference>
<dbReference type="STRING" id="1302250.GCA_001313225_00978"/>
<dbReference type="RefSeq" id="WP_054654304.1">
    <property type="nucleotide sequence ID" value="NZ_BBFL01000003.1"/>
</dbReference>
<dbReference type="AlphaFoldDB" id="A0A1Z5II73"/>
<sequence>MSPAERKRKALLATSQALLDLLNTKPEDTISITELCQQAGVSRAYYYKHFTTFDDVLSQAILMRNVDYLRSLPPVSSSQTSVMMTRYFQMIIRESKLNLILFKVGKQDVLLNSFGTVQEYLYSHGYIELAGRASINRSYWVDFLAGAVVNMSKQWLQTGVKETPEQMGRLVADFLSAR</sequence>
<dbReference type="EMBL" id="BCMG01000006">
    <property type="protein sequence ID" value="GAX01338.1"/>
    <property type="molecule type" value="Genomic_DNA"/>
</dbReference>
<evidence type="ECO:0000256" key="2">
    <source>
        <dbReference type="PROSITE-ProRule" id="PRU00335"/>
    </source>
</evidence>
<feature type="domain" description="HTH tetR-type" evidence="3">
    <location>
        <begin position="8"/>
        <end position="68"/>
    </location>
</feature>
<dbReference type="GO" id="GO:0003677">
    <property type="term" value="F:DNA binding"/>
    <property type="evidence" value="ECO:0007669"/>
    <property type="project" value="UniProtKB-UniRule"/>
</dbReference>
<evidence type="ECO:0000313" key="4">
    <source>
        <dbReference type="EMBL" id="GAX01338.1"/>
    </source>
</evidence>
<organism evidence="4 5">
    <name type="scientific">Secundilactobacillus silagei JCM 19001</name>
    <dbReference type="NCBI Taxonomy" id="1302250"/>
    <lineage>
        <taxon>Bacteria</taxon>
        <taxon>Bacillati</taxon>
        <taxon>Bacillota</taxon>
        <taxon>Bacilli</taxon>
        <taxon>Lactobacillales</taxon>
        <taxon>Lactobacillaceae</taxon>
        <taxon>Secundilactobacillus</taxon>
    </lineage>
</organism>